<proteinExistence type="predicted"/>
<dbReference type="EMBL" id="BSVB01000001">
    <property type="protein sequence ID" value="GMA96415.1"/>
    <property type="molecule type" value="Genomic_DNA"/>
</dbReference>
<evidence type="ECO:0000313" key="4">
    <source>
        <dbReference type="Proteomes" id="UP001157034"/>
    </source>
</evidence>
<dbReference type="Proteomes" id="UP001157034">
    <property type="component" value="Unassembled WGS sequence"/>
</dbReference>
<comment type="caution">
    <text evidence="3">The sequence shown here is derived from an EMBL/GenBank/DDBJ whole genome shotgun (WGS) entry which is preliminary data.</text>
</comment>
<keyword evidence="4" id="KW-1185">Reference proteome</keyword>
<evidence type="ECO:0000256" key="2">
    <source>
        <dbReference type="SAM" id="Phobius"/>
    </source>
</evidence>
<feature type="transmembrane region" description="Helical" evidence="2">
    <location>
        <begin position="20"/>
        <end position="41"/>
    </location>
</feature>
<reference evidence="4" key="1">
    <citation type="journal article" date="2019" name="Int. J. Syst. Evol. Microbiol.">
        <title>The Global Catalogue of Microorganisms (GCM) 10K type strain sequencing project: providing services to taxonomists for standard genome sequencing and annotation.</title>
        <authorList>
            <consortium name="The Broad Institute Genomics Platform"/>
            <consortium name="The Broad Institute Genome Sequencing Center for Infectious Disease"/>
            <person name="Wu L."/>
            <person name="Ma J."/>
        </authorList>
    </citation>
    <scope>NUCLEOTIDE SEQUENCE [LARGE SCALE GENOMIC DNA]</scope>
    <source>
        <strain evidence="4">NBRC 108894</strain>
    </source>
</reference>
<sequence length="222" mass="24054">MQWWNDLVDWTQSDAGWRIISGAIIPFIAIVVAGIVGAVIGRGVTRRLVAQRDHETRASAVTALIQAGQDAAKWHSQSAAAKEHAAHLASEADVMVRLLPISGAGLAADWATHQLAEMRTNSVSYSYAADQTFSEYRDRLVLWLHKPGKGKRLFTTDLQRWRYDDQGPDPLVVEQQKWAEEQVTATTHEAPEHAASLPVGGATTALPAFGTSPAAPAEKAAN</sequence>
<keyword evidence="2" id="KW-0812">Transmembrane</keyword>
<gene>
    <name evidence="3" type="ORF">GCM10025881_32390</name>
</gene>
<evidence type="ECO:0000313" key="3">
    <source>
        <dbReference type="EMBL" id="GMA96415.1"/>
    </source>
</evidence>
<evidence type="ECO:0008006" key="5">
    <source>
        <dbReference type="Google" id="ProtNLM"/>
    </source>
</evidence>
<name>A0ABQ6KCA5_9MICO</name>
<accession>A0ABQ6KCA5</accession>
<organism evidence="3 4">
    <name type="scientific">Pseudolysinimonas kribbensis</name>
    <dbReference type="NCBI Taxonomy" id="433641"/>
    <lineage>
        <taxon>Bacteria</taxon>
        <taxon>Bacillati</taxon>
        <taxon>Actinomycetota</taxon>
        <taxon>Actinomycetes</taxon>
        <taxon>Micrococcales</taxon>
        <taxon>Microbacteriaceae</taxon>
        <taxon>Pseudolysinimonas</taxon>
    </lineage>
</organism>
<feature type="region of interest" description="Disordered" evidence="1">
    <location>
        <begin position="200"/>
        <end position="222"/>
    </location>
</feature>
<keyword evidence="2" id="KW-0472">Membrane</keyword>
<evidence type="ECO:0000256" key="1">
    <source>
        <dbReference type="SAM" id="MobiDB-lite"/>
    </source>
</evidence>
<dbReference type="RefSeq" id="WP_284254998.1">
    <property type="nucleotide sequence ID" value="NZ_BAAAQO010000004.1"/>
</dbReference>
<protein>
    <recommendedName>
        <fullName evidence="5">DUF4760 domain-containing protein</fullName>
    </recommendedName>
</protein>
<keyword evidence="2" id="KW-1133">Transmembrane helix</keyword>